<evidence type="ECO:0000259" key="6">
    <source>
        <dbReference type="Pfam" id="PF00441"/>
    </source>
</evidence>
<evidence type="ECO:0000256" key="2">
    <source>
        <dbReference type="ARBA" id="ARBA00009347"/>
    </source>
</evidence>
<dbReference type="CDD" id="cd00567">
    <property type="entry name" value="ACAD"/>
    <property type="match status" value="1"/>
</dbReference>
<dbReference type="GO" id="GO:0050660">
    <property type="term" value="F:flavin adenine dinucleotide binding"/>
    <property type="evidence" value="ECO:0007669"/>
    <property type="project" value="InterPro"/>
</dbReference>
<evidence type="ECO:0000313" key="10">
    <source>
        <dbReference type="Proteomes" id="UP000295680"/>
    </source>
</evidence>
<dbReference type="OrthoDB" id="3504175at2"/>
<feature type="domain" description="Acyl-CoA dehydrogenase/oxidase N-terminal" evidence="8">
    <location>
        <begin position="7"/>
        <end position="109"/>
    </location>
</feature>
<dbReference type="GO" id="GO:0003995">
    <property type="term" value="F:acyl-CoA dehydrogenase activity"/>
    <property type="evidence" value="ECO:0007669"/>
    <property type="project" value="InterPro"/>
</dbReference>
<evidence type="ECO:0000256" key="4">
    <source>
        <dbReference type="ARBA" id="ARBA00022827"/>
    </source>
</evidence>
<dbReference type="PIRSF" id="PIRSF016578">
    <property type="entry name" value="HsaA"/>
    <property type="match status" value="1"/>
</dbReference>
<keyword evidence="4 5" id="KW-0274">FAD</keyword>
<accession>A0A4R2JL72</accession>
<dbReference type="Gene3D" id="2.40.110.10">
    <property type="entry name" value="Butyryl-CoA Dehydrogenase, subunit A, domain 2"/>
    <property type="match status" value="1"/>
</dbReference>
<evidence type="ECO:0000256" key="3">
    <source>
        <dbReference type="ARBA" id="ARBA00022630"/>
    </source>
</evidence>
<protein>
    <submittedName>
        <fullName evidence="9">Alkylation response protein AidB-like acyl-CoA dehydrogenase</fullName>
    </submittedName>
</protein>
<dbReference type="Proteomes" id="UP000295680">
    <property type="component" value="Unassembled WGS sequence"/>
</dbReference>
<dbReference type="Pfam" id="PF02770">
    <property type="entry name" value="Acyl-CoA_dh_M"/>
    <property type="match status" value="1"/>
</dbReference>
<sequence length="386" mass="41039">MSASVVLQQAREFAAAELVGRQALLDSFADAPLPLYRSFADLGLANWWLPADVGGLAIGLEGSVGVVSELSYGDAGAAFTLFLSVLGTTIVDLYGSPELRKRYLAPLAADGGFCATLGSEHEAGSELTRMSTSAARHGDDIVLNGEKSFSTNVAFADFLVVVAKSADAPGEHVAVVVDRDTPGVQVVKRWEMLGLRSSATYQVRFADCRVPAANLLAGPGIRLLEVALNASRTLIATTAVGVARRIRDLCMDYAETKTVQGAPLVGHPVFGGKLGQIEMQIEVMANQCAAAGRRFDQIMAGPAAADEFLRHGTLRAALAAKMFCGQAGWEIAGVGSEMFGGFGYTRESDIGKLLRDMRYVSLVEGGDDVTRDLIFNRYVIPVMKRV</sequence>
<dbReference type="RefSeq" id="WP_132116054.1">
    <property type="nucleotide sequence ID" value="NZ_SLWS01000003.1"/>
</dbReference>
<dbReference type="SUPFAM" id="SSF56645">
    <property type="entry name" value="Acyl-CoA dehydrogenase NM domain-like"/>
    <property type="match status" value="1"/>
</dbReference>
<keyword evidence="5" id="KW-0560">Oxidoreductase</keyword>
<name>A0A4R2JL72_9PSEU</name>
<dbReference type="InterPro" id="IPR036250">
    <property type="entry name" value="AcylCo_DH-like_C"/>
</dbReference>
<dbReference type="InterPro" id="IPR037069">
    <property type="entry name" value="AcylCoA_DH/ox_N_sf"/>
</dbReference>
<dbReference type="SUPFAM" id="SSF47203">
    <property type="entry name" value="Acyl-CoA dehydrogenase C-terminal domain-like"/>
    <property type="match status" value="1"/>
</dbReference>
<dbReference type="PANTHER" id="PTHR43884:SF12">
    <property type="entry name" value="ISOVALERYL-COA DEHYDROGENASE, MITOCHONDRIAL-RELATED"/>
    <property type="match status" value="1"/>
</dbReference>
<dbReference type="PANTHER" id="PTHR43884">
    <property type="entry name" value="ACYL-COA DEHYDROGENASE"/>
    <property type="match status" value="1"/>
</dbReference>
<dbReference type="InterPro" id="IPR009100">
    <property type="entry name" value="AcylCoA_DH/oxidase_NM_dom_sf"/>
</dbReference>
<comment type="similarity">
    <text evidence="2 5">Belongs to the acyl-CoA dehydrogenase family.</text>
</comment>
<reference evidence="9 10" key="1">
    <citation type="submission" date="2019-03" db="EMBL/GenBank/DDBJ databases">
        <title>Genomic Encyclopedia of Type Strains, Phase IV (KMG-IV): sequencing the most valuable type-strain genomes for metagenomic binning, comparative biology and taxonomic classification.</title>
        <authorList>
            <person name="Goeker M."/>
        </authorList>
    </citation>
    <scope>NUCLEOTIDE SEQUENCE [LARGE SCALE GENOMIC DNA]</scope>
    <source>
        <strain evidence="9 10">DSM 45934</strain>
    </source>
</reference>
<dbReference type="Gene3D" id="1.10.540.10">
    <property type="entry name" value="Acyl-CoA dehydrogenase/oxidase, N-terminal domain"/>
    <property type="match status" value="1"/>
</dbReference>
<dbReference type="AlphaFoldDB" id="A0A4R2JL72"/>
<evidence type="ECO:0000256" key="5">
    <source>
        <dbReference type="RuleBase" id="RU362125"/>
    </source>
</evidence>
<feature type="domain" description="Acyl-CoA dehydrogenase/oxidase C-terminal" evidence="6">
    <location>
        <begin position="220"/>
        <end position="377"/>
    </location>
</feature>
<feature type="domain" description="Acyl-CoA oxidase/dehydrogenase middle" evidence="7">
    <location>
        <begin position="117"/>
        <end position="208"/>
    </location>
</feature>
<dbReference type="Pfam" id="PF00441">
    <property type="entry name" value="Acyl-CoA_dh_1"/>
    <property type="match status" value="1"/>
</dbReference>
<dbReference type="Pfam" id="PF02771">
    <property type="entry name" value="Acyl-CoA_dh_N"/>
    <property type="match status" value="1"/>
</dbReference>
<comment type="caution">
    <text evidence="9">The sequence shown here is derived from an EMBL/GenBank/DDBJ whole genome shotgun (WGS) entry which is preliminary data.</text>
</comment>
<evidence type="ECO:0000256" key="1">
    <source>
        <dbReference type="ARBA" id="ARBA00001974"/>
    </source>
</evidence>
<dbReference type="PROSITE" id="PS00073">
    <property type="entry name" value="ACYL_COA_DH_2"/>
    <property type="match status" value="1"/>
</dbReference>
<dbReference type="EMBL" id="SLWS01000003">
    <property type="protein sequence ID" value="TCO60803.1"/>
    <property type="molecule type" value="Genomic_DNA"/>
</dbReference>
<dbReference type="InterPro" id="IPR006091">
    <property type="entry name" value="Acyl-CoA_Oxase/DH_mid-dom"/>
</dbReference>
<comment type="cofactor">
    <cofactor evidence="1 5">
        <name>FAD</name>
        <dbReference type="ChEBI" id="CHEBI:57692"/>
    </cofactor>
</comment>
<organism evidence="9 10">
    <name type="scientific">Actinocrispum wychmicini</name>
    <dbReference type="NCBI Taxonomy" id="1213861"/>
    <lineage>
        <taxon>Bacteria</taxon>
        <taxon>Bacillati</taxon>
        <taxon>Actinomycetota</taxon>
        <taxon>Actinomycetes</taxon>
        <taxon>Pseudonocardiales</taxon>
        <taxon>Pseudonocardiaceae</taxon>
        <taxon>Actinocrispum</taxon>
    </lineage>
</organism>
<evidence type="ECO:0000313" key="9">
    <source>
        <dbReference type="EMBL" id="TCO60803.1"/>
    </source>
</evidence>
<keyword evidence="3 5" id="KW-0285">Flavoprotein</keyword>
<dbReference type="InterPro" id="IPR009075">
    <property type="entry name" value="AcylCo_DH/oxidase_C"/>
</dbReference>
<gene>
    <name evidence="9" type="ORF">EV192_103384</name>
</gene>
<dbReference type="InterPro" id="IPR046373">
    <property type="entry name" value="Acyl-CoA_Oxase/DH_mid-dom_sf"/>
</dbReference>
<evidence type="ECO:0000259" key="8">
    <source>
        <dbReference type="Pfam" id="PF02771"/>
    </source>
</evidence>
<dbReference type="InterPro" id="IPR006089">
    <property type="entry name" value="Acyl-CoA_DH_CS"/>
</dbReference>
<dbReference type="Gene3D" id="1.20.140.10">
    <property type="entry name" value="Butyryl-CoA Dehydrogenase, subunit A, domain 3"/>
    <property type="match status" value="1"/>
</dbReference>
<evidence type="ECO:0000259" key="7">
    <source>
        <dbReference type="Pfam" id="PF02770"/>
    </source>
</evidence>
<keyword evidence="10" id="KW-1185">Reference proteome</keyword>
<proteinExistence type="inferred from homology"/>
<dbReference type="InterPro" id="IPR013786">
    <property type="entry name" value="AcylCoA_DH/ox_N"/>
</dbReference>